<feature type="domain" description="DUF7918" evidence="2">
    <location>
        <begin position="3"/>
        <end position="68"/>
    </location>
</feature>
<feature type="region of interest" description="Disordered" evidence="1">
    <location>
        <begin position="136"/>
        <end position="156"/>
    </location>
</feature>
<evidence type="ECO:0000313" key="3">
    <source>
        <dbReference type="EMBL" id="KAK6226083.1"/>
    </source>
</evidence>
<feature type="region of interest" description="Disordered" evidence="1">
    <location>
        <begin position="92"/>
        <end position="113"/>
    </location>
</feature>
<dbReference type="InterPro" id="IPR057678">
    <property type="entry name" value="DUF7918"/>
</dbReference>
<dbReference type="Proteomes" id="UP001327957">
    <property type="component" value="Unassembled WGS sequence"/>
</dbReference>
<dbReference type="PANTHER" id="PTHR36223">
    <property type="entry name" value="BETA-LACTAMASE-TYPE TRANSPEPTIDASE FOLD DOMAIN CONTAINING PROTEIN"/>
    <property type="match status" value="1"/>
</dbReference>
<evidence type="ECO:0000313" key="4">
    <source>
        <dbReference type="Proteomes" id="UP001327957"/>
    </source>
</evidence>
<dbReference type="Pfam" id="PF25534">
    <property type="entry name" value="DUF7918"/>
    <property type="match status" value="1"/>
</dbReference>
<dbReference type="EMBL" id="JASAOK010000002">
    <property type="protein sequence ID" value="KAK6226083.1"/>
    <property type="molecule type" value="Genomic_DNA"/>
</dbReference>
<dbReference type="PANTHER" id="PTHR36223:SF1">
    <property type="entry name" value="TRANSCRIPTION ELONGATION FACTOR EAF N-TERMINAL DOMAIN-CONTAINING PROTEIN"/>
    <property type="match status" value="1"/>
</dbReference>
<organism evidence="3 4">
    <name type="scientific">Colletotrichum tabaci</name>
    <dbReference type="NCBI Taxonomy" id="1209068"/>
    <lineage>
        <taxon>Eukaryota</taxon>
        <taxon>Fungi</taxon>
        <taxon>Dikarya</taxon>
        <taxon>Ascomycota</taxon>
        <taxon>Pezizomycotina</taxon>
        <taxon>Sordariomycetes</taxon>
        <taxon>Hypocreomycetidae</taxon>
        <taxon>Glomerellales</taxon>
        <taxon>Glomerellaceae</taxon>
        <taxon>Colletotrichum</taxon>
        <taxon>Colletotrichum destructivum species complex</taxon>
    </lineage>
</organism>
<name>A0AAV9TSM5_9PEZI</name>
<accession>A0AAV9TSM5</accession>
<reference evidence="3 4" key="1">
    <citation type="submission" date="2023-04" db="EMBL/GenBank/DDBJ databases">
        <title>Colletotrichum tabacum stain YC1 causing leaf anthracnose on Nicotiana tabacum(L.) cv.</title>
        <authorList>
            <person name="Ji Z."/>
            <person name="Wang M."/>
            <person name="Zhang J."/>
            <person name="Wang N."/>
            <person name="Zhou Z."/>
        </authorList>
    </citation>
    <scope>NUCLEOTIDE SEQUENCE [LARGE SCALE GENOMIC DNA]</scope>
    <source>
        <strain evidence="3 4">YC1</strain>
    </source>
</reference>
<evidence type="ECO:0000259" key="2">
    <source>
        <dbReference type="Pfam" id="PF25534"/>
    </source>
</evidence>
<protein>
    <recommendedName>
        <fullName evidence="2">DUF7918 domain-containing protein</fullName>
    </recommendedName>
</protein>
<keyword evidence="4" id="KW-1185">Reference proteome</keyword>
<sequence>MATLKPFKFAAIKKVEEGDARADEDRNLAEHLGNIEVVIFRSKVLRQKSWKPFTTNPETEFAEKALKEHLGVPIARFFFRYMSRAALQAERIISRDPSPEPEPEPQPQSVTDLPLSEVQRLAQERLDQLAQCKKVDGATVKQEAEEDDNPRPRKVYKMDVFGTIDLTDS</sequence>
<proteinExistence type="predicted"/>
<comment type="caution">
    <text evidence="3">The sequence shown here is derived from an EMBL/GenBank/DDBJ whole genome shotgun (WGS) entry which is preliminary data.</text>
</comment>
<gene>
    <name evidence="3" type="ORF">QIS74_02130</name>
</gene>
<evidence type="ECO:0000256" key="1">
    <source>
        <dbReference type="SAM" id="MobiDB-lite"/>
    </source>
</evidence>
<dbReference type="AlphaFoldDB" id="A0AAV9TSM5"/>